<name>A0A0M9A3G4_9HYME</name>
<feature type="region of interest" description="Disordered" evidence="12">
    <location>
        <begin position="844"/>
        <end position="983"/>
    </location>
</feature>
<keyword evidence="5 11" id="KW-0862">Zinc</keyword>
<feature type="region of interest" description="Disordered" evidence="12">
    <location>
        <begin position="1092"/>
        <end position="1267"/>
    </location>
</feature>
<feature type="compositionally biased region" description="Polar residues" evidence="12">
    <location>
        <begin position="245"/>
        <end position="260"/>
    </location>
</feature>
<dbReference type="GO" id="GO:0045944">
    <property type="term" value="P:positive regulation of transcription by RNA polymerase II"/>
    <property type="evidence" value="ECO:0007669"/>
    <property type="project" value="TreeGrafter"/>
</dbReference>
<comment type="subcellular location">
    <subcellularLocation>
        <location evidence="1">Chromosome</location>
    </subcellularLocation>
</comment>
<keyword evidence="6 11" id="KW-0223">Dioxygenase</keyword>
<accession>A0A0M9A3G4</accession>
<dbReference type="InterPro" id="IPR024779">
    <property type="entry name" value="2OGFeDO_JBP1/TET_oxygenase_dom"/>
</dbReference>
<evidence type="ECO:0000256" key="1">
    <source>
        <dbReference type="ARBA" id="ARBA00004286"/>
    </source>
</evidence>
<evidence type="ECO:0000256" key="8">
    <source>
        <dbReference type="ARBA" id="ARBA00023004"/>
    </source>
</evidence>
<feature type="compositionally biased region" description="Polar residues" evidence="12">
    <location>
        <begin position="1"/>
        <end position="19"/>
    </location>
</feature>
<evidence type="ECO:0000256" key="5">
    <source>
        <dbReference type="ARBA" id="ARBA00022833"/>
    </source>
</evidence>
<feature type="compositionally biased region" description="Basic and acidic residues" evidence="12">
    <location>
        <begin position="158"/>
        <end position="179"/>
    </location>
</feature>
<dbReference type="GO" id="GO:0040029">
    <property type="term" value="P:epigenetic regulation of gene expression"/>
    <property type="evidence" value="ECO:0007669"/>
    <property type="project" value="InterPro"/>
</dbReference>
<feature type="compositionally biased region" description="Low complexity" evidence="12">
    <location>
        <begin position="1486"/>
        <end position="1523"/>
    </location>
</feature>
<feature type="compositionally biased region" description="Low complexity" evidence="12">
    <location>
        <begin position="20"/>
        <end position="37"/>
    </location>
</feature>
<dbReference type="InterPro" id="IPR040175">
    <property type="entry name" value="TET1/2/3"/>
</dbReference>
<comment type="function">
    <text evidence="11">Dioxygenase that catalyzes the conversion of the modified genomic base 5-methylcytosine (5mC) into 5-hydroxymethylcytosine (5hmC) and plays a key role in epigenetic chromatin reprogramming during embryonic development.</text>
</comment>
<feature type="region of interest" description="Disordered" evidence="12">
    <location>
        <begin position="158"/>
        <end position="314"/>
    </location>
</feature>
<feature type="compositionally biased region" description="Polar residues" evidence="12">
    <location>
        <begin position="1225"/>
        <end position="1242"/>
    </location>
</feature>
<feature type="compositionally biased region" description="Polar residues" evidence="12">
    <location>
        <begin position="1127"/>
        <end position="1144"/>
    </location>
</feature>
<keyword evidence="8 11" id="KW-0408">Iron</keyword>
<feature type="region of interest" description="Disordered" evidence="12">
    <location>
        <begin position="1483"/>
        <end position="1540"/>
    </location>
</feature>
<proteinExistence type="inferred from homology"/>
<feature type="region of interest" description="Disordered" evidence="12">
    <location>
        <begin position="354"/>
        <end position="381"/>
    </location>
</feature>
<feature type="compositionally biased region" description="Basic and acidic residues" evidence="12">
    <location>
        <begin position="287"/>
        <end position="309"/>
    </location>
</feature>
<dbReference type="EC" id="1.14.11.80" evidence="11"/>
<dbReference type="PANTHER" id="PTHR23358:SF6">
    <property type="entry name" value="METHYLCYTOSINE DIOXYGENASE TET"/>
    <property type="match status" value="1"/>
</dbReference>
<evidence type="ECO:0000313" key="14">
    <source>
        <dbReference type="EMBL" id="KOX75173.1"/>
    </source>
</evidence>
<comment type="catalytic activity">
    <reaction evidence="11">
        <text>a 5-methyl-2'-deoxycytidine in DNA + 2-oxoglutarate + O2 = a 5-hydroxymethyl-2'-deoxycytidine in DNA + succinate + CO2</text>
        <dbReference type="Rhea" id="RHEA:52636"/>
        <dbReference type="Rhea" id="RHEA-COMP:11370"/>
        <dbReference type="Rhea" id="RHEA-COMP:13315"/>
        <dbReference type="ChEBI" id="CHEBI:15379"/>
        <dbReference type="ChEBI" id="CHEBI:16526"/>
        <dbReference type="ChEBI" id="CHEBI:16810"/>
        <dbReference type="ChEBI" id="CHEBI:30031"/>
        <dbReference type="ChEBI" id="CHEBI:85454"/>
        <dbReference type="ChEBI" id="CHEBI:136731"/>
        <dbReference type="EC" id="1.14.11.80"/>
    </reaction>
</comment>
<comment type="catalytic activity">
    <reaction evidence="9 11">
        <text>a 5-formyl-2'-deoxycytidine in DNA + 2-oxoglutarate + O2 = a 5-carboxyl-2'-deoxycytidine in DNA + succinate + CO2 + H(+)</text>
        <dbReference type="Rhea" id="RHEA:53832"/>
        <dbReference type="Rhea" id="RHEA-COMP:13656"/>
        <dbReference type="Rhea" id="RHEA-COMP:13657"/>
        <dbReference type="ChEBI" id="CHEBI:15378"/>
        <dbReference type="ChEBI" id="CHEBI:15379"/>
        <dbReference type="ChEBI" id="CHEBI:16526"/>
        <dbReference type="ChEBI" id="CHEBI:16810"/>
        <dbReference type="ChEBI" id="CHEBI:30031"/>
        <dbReference type="ChEBI" id="CHEBI:137731"/>
        <dbReference type="ChEBI" id="CHEBI:137732"/>
        <dbReference type="EC" id="1.14.11.80"/>
    </reaction>
</comment>
<comment type="catalytic activity">
    <reaction evidence="10 11">
        <text>a 5-hydroxymethyl-2'-deoxycytidine in DNA + 2-oxoglutarate + O2 = a 5-formyl-2'-deoxycytidine in DNA + succinate + CO2 + H2O</text>
        <dbReference type="Rhea" id="RHEA:53828"/>
        <dbReference type="Rhea" id="RHEA-COMP:13315"/>
        <dbReference type="Rhea" id="RHEA-COMP:13656"/>
        <dbReference type="ChEBI" id="CHEBI:15377"/>
        <dbReference type="ChEBI" id="CHEBI:15379"/>
        <dbReference type="ChEBI" id="CHEBI:16526"/>
        <dbReference type="ChEBI" id="CHEBI:16810"/>
        <dbReference type="ChEBI" id="CHEBI:30031"/>
        <dbReference type="ChEBI" id="CHEBI:136731"/>
        <dbReference type="ChEBI" id="CHEBI:137731"/>
        <dbReference type="EC" id="1.14.11.80"/>
    </reaction>
</comment>
<feature type="compositionally biased region" description="Polar residues" evidence="12">
    <location>
        <begin position="1019"/>
        <end position="1041"/>
    </location>
</feature>
<feature type="compositionally biased region" description="Polar residues" evidence="12">
    <location>
        <begin position="1189"/>
        <end position="1209"/>
    </location>
</feature>
<feature type="compositionally biased region" description="Basic and acidic residues" evidence="12">
    <location>
        <begin position="845"/>
        <end position="874"/>
    </location>
</feature>
<dbReference type="GO" id="GO:0141166">
    <property type="term" value="P:chromosomal 5-methylcytosine DNA demethylation pathway"/>
    <property type="evidence" value="ECO:0007669"/>
    <property type="project" value="UniProtKB-UniRule"/>
</dbReference>
<dbReference type="SMART" id="SM01333">
    <property type="entry name" value="Tet_JBP"/>
    <property type="match status" value="1"/>
</dbReference>
<feature type="region of interest" description="Disordered" evidence="12">
    <location>
        <begin position="725"/>
        <end position="770"/>
    </location>
</feature>
<dbReference type="EMBL" id="KQ435770">
    <property type="protein sequence ID" value="KOX75173.1"/>
    <property type="molecule type" value="Genomic_DNA"/>
</dbReference>
<keyword evidence="7 11" id="KW-0560">Oxidoreductase</keyword>
<dbReference type="CDD" id="cd18892">
    <property type="entry name" value="TET"/>
    <property type="match status" value="1"/>
</dbReference>
<feature type="compositionally biased region" description="Polar residues" evidence="12">
    <location>
        <begin position="1094"/>
        <end position="1112"/>
    </location>
</feature>
<keyword evidence="3" id="KW-0158">Chromosome</keyword>
<feature type="compositionally biased region" description="Polar residues" evidence="12">
    <location>
        <begin position="924"/>
        <end position="936"/>
    </location>
</feature>
<feature type="compositionally biased region" description="Polar residues" evidence="12">
    <location>
        <begin position="225"/>
        <end position="236"/>
    </location>
</feature>
<evidence type="ECO:0000256" key="11">
    <source>
        <dbReference type="RuleBase" id="RU367064"/>
    </source>
</evidence>
<organism evidence="14 15">
    <name type="scientific">Melipona quadrifasciata</name>
    <dbReference type="NCBI Taxonomy" id="166423"/>
    <lineage>
        <taxon>Eukaryota</taxon>
        <taxon>Metazoa</taxon>
        <taxon>Ecdysozoa</taxon>
        <taxon>Arthropoda</taxon>
        <taxon>Hexapoda</taxon>
        <taxon>Insecta</taxon>
        <taxon>Pterygota</taxon>
        <taxon>Neoptera</taxon>
        <taxon>Endopterygota</taxon>
        <taxon>Hymenoptera</taxon>
        <taxon>Apocrita</taxon>
        <taxon>Aculeata</taxon>
        <taxon>Apoidea</taxon>
        <taxon>Anthophila</taxon>
        <taxon>Apidae</taxon>
        <taxon>Melipona</taxon>
    </lineage>
</organism>
<sequence length="1574" mass="176211">MSWPDTPTSQSNWSPNSIKSDSSQQPQQQWPDSQPSPRRTPGHQPGAWQPQPPTQQENKMENQMIRDARDNAEKLQEKQTDQYLSQSNIISMAQSNESLTGNFLLHSHHPRVDSLPDGGGLWEWSGGSNNALNNGSVLPENGMTVIESFMKFGSEDKTVLDKPDESKNHDSQSIEDKSFQKRLCIDQQTNDSNFESRGNSSMDNEKNHGTEDDVGFPETPRVTLVNENDAASNYPESSEKIASTEPPNSSNCDSSQNIKQENMVDYGCSSSDCVPSPTASSKSDGCAPKEIKSEPDQRSQKGNDYKFRGDGGPAKVSPGVGSWCCRRGGTEQPTPEHLREGCCQGLQTRDEILADSADKSDVKNERSQSPRTGGVPSTTKLQDHLDKLKNNVRSEVPDCNCFPADKCPPEPGSYYTHLGAAASLPDLRNDLERRTGLKGNAIRFEKVIYTGKEGKTTQGCPMAKWIIRRSGLEEKILTIVKHRQGHKCPTAWIVVTMVAWEGIPTHEADRIYSLLSHKLNRFGLPTTRRCGTNEPRTCACQGLDPDTCGASFSFGCSWSMYYNGCKYARSKTVRKFRLSVRSEEQEVEERMHVLATLLSPLYLSLAPEAFNNQTQFEREASECRLGFKPGRPFSGVTACIDFCAHSHRDLHNMNNGCTVVVTMTKHRTLSKPEDEQLHVLPLYIMDTTDEYGSKDGQDEKVRAGAVEVLSKYPCEVRVRSVPLQPCRRHGKKRKEDEPDTISSKKDSSKNSNEKITDAGRMPGHQEIPRPQMRDAQLSLEMASMFEGMDAQLQSSQVSSTVLDSPVSMYQGWGYQNEQQWGRNGWLDQRKNNWLNPWREYSFGGLDRDAKVDPDSTSLDDIRPRSTVSQDEHRPGSRNLPNSTMDSPRNCYPHSPRIHPISPRSSHTGTPGDIGYSMSPRACPTTPQDQKIASPRSSGYPDTGYGHPLHNSRNYPNMYDTRQSSACDQSKLPYSKPAQDSSQQKYPITQNYLEAQKSQIEQPFVNRIQGQHHPPHPVQSGRNHPYQGQPNTNADTFTGLSSCMDNPSHKSFNAANSDLLLHSSTHLPNNPPNGAQNLGSVDQRKFQRVYKGPEQKTTGINQMSPAPSDQVGSWNMLGTPAWYPDQNKPYNQEQVYNNQMGTDRNQPIDHQKTFNWNDRSPHPDQSKPPCWETPSDPSPFRVPKGRPPSRTASSQNPSADNTYQNSSNKTFLKPQDPTRNGVYADSPSNSAVQSTVAAHQGNQRRPEWPDDKTKESFHNSRQNVGNSNSNCFPWVEEMKQVQDFHGMPGLGHHPHTSFPQYGLYPTYPVFDKPYSNSWEGYNYHQPYPHPQTPEYPPQFYQQPKREACFPSPQYSYQGVPPYQGLNPSWARWDAPRWDIYGPPPYFPVLPEPPPKAEPLGEVADYSDNEECFKDSQMGGVAIALSHGSVLFECAKHEMHATTALKKPNRLNPTRISLVFYQHRNLNRPRHGWDEWEEKMRLRKLGVTSTTTTTTTTTTSSSSSSTSQSLPTPSTPGSPASATSTEKSTPLPYIPSVPSSQFMMRSPTYPTMTWTTLFPMHPCMITGPYQEGGAIG</sequence>
<protein>
    <recommendedName>
        <fullName evidence="11">Methylcytosine dioxygenase TET</fullName>
        <ecNumber evidence="11">1.14.11.80</ecNumber>
    </recommendedName>
</protein>
<evidence type="ECO:0000256" key="3">
    <source>
        <dbReference type="ARBA" id="ARBA00022454"/>
    </source>
</evidence>
<evidence type="ECO:0000256" key="2">
    <source>
        <dbReference type="ARBA" id="ARBA00007502"/>
    </source>
</evidence>
<evidence type="ECO:0000256" key="7">
    <source>
        <dbReference type="ARBA" id="ARBA00023002"/>
    </source>
</evidence>
<comment type="cofactor">
    <cofactor evidence="11">
        <name>Fe(2+)</name>
        <dbReference type="ChEBI" id="CHEBI:29033"/>
    </cofactor>
    <text evidence="11">Binds 1 Fe(2+) ion per subunit.</text>
</comment>
<dbReference type="Pfam" id="PF12851">
    <property type="entry name" value="Tet_JBP"/>
    <property type="match status" value="1"/>
</dbReference>
<feature type="compositionally biased region" description="Basic and acidic residues" evidence="12">
    <location>
        <begin position="742"/>
        <end position="757"/>
    </location>
</feature>
<gene>
    <name evidence="14" type="ORF">WN51_12886</name>
</gene>
<dbReference type="OrthoDB" id="8777148at2759"/>
<evidence type="ECO:0000256" key="12">
    <source>
        <dbReference type="SAM" id="MobiDB-lite"/>
    </source>
</evidence>
<keyword evidence="4 11" id="KW-0479">Metal-binding</keyword>
<feature type="domain" description="Methylcytosine dioxygenase TET1-3 oxygenase" evidence="13">
    <location>
        <begin position="557"/>
        <end position="1462"/>
    </location>
</feature>
<dbReference type="PANTHER" id="PTHR23358">
    <property type="entry name" value="METHYLCYTOSINE DIOXYGENASE TET"/>
    <property type="match status" value="1"/>
</dbReference>
<feature type="region of interest" description="Disordered" evidence="12">
    <location>
        <begin position="1007"/>
        <end position="1041"/>
    </location>
</feature>
<dbReference type="GO" id="GO:0008270">
    <property type="term" value="F:zinc ion binding"/>
    <property type="evidence" value="ECO:0007669"/>
    <property type="project" value="UniProtKB-UniRule"/>
</dbReference>
<dbReference type="STRING" id="166423.A0A0M9A3G4"/>
<evidence type="ECO:0000256" key="10">
    <source>
        <dbReference type="ARBA" id="ARBA00049431"/>
    </source>
</evidence>
<dbReference type="GO" id="GO:0005694">
    <property type="term" value="C:chromosome"/>
    <property type="evidence" value="ECO:0007669"/>
    <property type="project" value="UniProtKB-SubCell"/>
</dbReference>
<feature type="compositionally biased region" description="Polar residues" evidence="12">
    <location>
        <begin position="186"/>
        <end position="202"/>
    </location>
</feature>
<feature type="compositionally biased region" description="Basic and acidic residues" evidence="12">
    <location>
        <begin position="1243"/>
        <end position="1257"/>
    </location>
</feature>
<feature type="compositionally biased region" description="Polar residues" evidence="12">
    <location>
        <begin position="268"/>
        <end position="283"/>
    </location>
</feature>
<feature type="compositionally biased region" description="Polar residues" evidence="12">
    <location>
        <begin position="1258"/>
        <end position="1267"/>
    </location>
</feature>
<evidence type="ECO:0000256" key="9">
    <source>
        <dbReference type="ARBA" id="ARBA00047840"/>
    </source>
</evidence>
<evidence type="ECO:0000313" key="15">
    <source>
        <dbReference type="Proteomes" id="UP000053105"/>
    </source>
</evidence>
<dbReference type="InterPro" id="IPR046942">
    <property type="entry name" value="TET_oxygenase"/>
</dbReference>
<feature type="compositionally biased region" description="Basic and acidic residues" evidence="12">
    <location>
        <begin position="354"/>
        <end position="368"/>
    </location>
</feature>
<dbReference type="Proteomes" id="UP000053105">
    <property type="component" value="Unassembled WGS sequence"/>
</dbReference>
<comment type="cofactor">
    <cofactor evidence="11">
        <name>Zn(2+)</name>
        <dbReference type="ChEBI" id="CHEBI:29105"/>
    </cofactor>
    <text evidence="11">The zinc ions have a structural role.</text>
</comment>
<feature type="compositionally biased region" description="Basic and acidic residues" evidence="12">
    <location>
        <begin position="58"/>
        <end position="69"/>
    </location>
</feature>
<evidence type="ECO:0000259" key="13">
    <source>
        <dbReference type="SMART" id="SM01333"/>
    </source>
</evidence>
<dbReference type="GO" id="GO:0005634">
    <property type="term" value="C:nucleus"/>
    <property type="evidence" value="ECO:0007669"/>
    <property type="project" value="UniProtKB-UniRule"/>
</dbReference>
<comment type="similarity">
    <text evidence="2 11">Belongs to the TET family.</text>
</comment>
<feature type="compositionally biased region" description="Low complexity" evidence="12">
    <location>
        <begin position="892"/>
        <end position="906"/>
    </location>
</feature>
<evidence type="ECO:0000256" key="6">
    <source>
        <dbReference type="ARBA" id="ARBA00022964"/>
    </source>
</evidence>
<feature type="region of interest" description="Disordered" evidence="12">
    <location>
        <begin position="1"/>
        <end position="69"/>
    </location>
</feature>
<evidence type="ECO:0000256" key="4">
    <source>
        <dbReference type="ARBA" id="ARBA00022723"/>
    </source>
</evidence>
<dbReference type="GO" id="GO:0070579">
    <property type="term" value="F:DNA 5-methylcytosine dioxygenase activity"/>
    <property type="evidence" value="ECO:0007669"/>
    <property type="project" value="UniProtKB-UniRule"/>
</dbReference>
<feature type="compositionally biased region" description="Polar residues" evidence="12">
    <location>
        <begin position="369"/>
        <end position="380"/>
    </location>
</feature>
<keyword evidence="15" id="KW-1185">Reference proteome</keyword>
<reference evidence="14 15" key="1">
    <citation type="submission" date="2015-07" db="EMBL/GenBank/DDBJ databases">
        <title>The genome of Melipona quadrifasciata.</title>
        <authorList>
            <person name="Pan H."/>
            <person name="Kapheim K."/>
        </authorList>
    </citation>
    <scope>NUCLEOTIDE SEQUENCE [LARGE SCALE GENOMIC DNA]</scope>
    <source>
        <strain evidence="14">0111107301</strain>
        <tissue evidence="14">Whole body</tissue>
    </source>
</reference>
<feature type="compositionally biased region" description="Polar residues" evidence="12">
    <location>
        <begin position="950"/>
        <end position="967"/>
    </location>
</feature>